<sequence>MQFYSIGEHKGDTDFMTRKAFVTRLREELKVPTIDLTQFPTPKDQEQYDQLVIFLKKSVLPKLK</sequence>
<name>A0A1B2IYH1_9LACO</name>
<keyword evidence="2" id="KW-1185">Reference proteome</keyword>
<accession>A0A1B2IYH1</accession>
<dbReference type="OrthoDB" id="2319530at2"/>
<organism evidence="1 2">
    <name type="scientific">Secundilactobacillus paracollinoides</name>
    <dbReference type="NCBI Taxonomy" id="240427"/>
    <lineage>
        <taxon>Bacteria</taxon>
        <taxon>Bacillati</taxon>
        <taxon>Bacillota</taxon>
        <taxon>Bacilli</taxon>
        <taxon>Lactobacillales</taxon>
        <taxon>Lactobacillaceae</taxon>
        <taxon>Secundilactobacillus</taxon>
    </lineage>
</organism>
<gene>
    <name evidence="1" type="ORF">AYR63_08295</name>
</gene>
<dbReference type="Proteomes" id="UP000093267">
    <property type="component" value="Chromosome"/>
</dbReference>
<evidence type="ECO:0000313" key="1">
    <source>
        <dbReference type="EMBL" id="ANZ67134.1"/>
    </source>
</evidence>
<protein>
    <submittedName>
        <fullName evidence="1">Uncharacterized protein</fullName>
    </submittedName>
</protein>
<evidence type="ECO:0000313" key="2">
    <source>
        <dbReference type="Proteomes" id="UP000093267"/>
    </source>
</evidence>
<reference evidence="1 2" key="1">
    <citation type="submission" date="2016-03" db="EMBL/GenBank/DDBJ databases">
        <title>Pediococcus and Lactobacillus from brewery environment - whole genome sequencing and assembly.</title>
        <authorList>
            <person name="Behr J."/>
            <person name="Geissler A.J."/>
            <person name="Vogel R.F."/>
        </authorList>
    </citation>
    <scope>NUCLEOTIDE SEQUENCE [LARGE SCALE GENOMIC DNA]</scope>
    <source>
        <strain evidence="1 2">TMW 1.1995</strain>
    </source>
</reference>
<dbReference type="RefSeq" id="WP_065902448.1">
    <property type="nucleotide sequence ID" value="NZ_CP014912.1"/>
</dbReference>
<proteinExistence type="predicted"/>
<dbReference type="AlphaFoldDB" id="A0A1B2IYH1"/>
<dbReference type="EMBL" id="CP014924">
    <property type="protein sequence ID" value="ANZ67134.1"/>
    <property type="molecule type" value="Genomic_DNA"/>
</dbReference>